<dbReference type="InterPro" id="IPR029063">
    <property type="entry name" value="SAM-dependent_MTases_sf"/>
</dbReference>
<dbReference type="AlphaFoldDB" id="A0A7X5PCU5"/>
<evidence type="ECO:0000259" key="9">
    <source>
        <dbReference type="Pfam" id="PF12950"/>
    </source>
</evidence>
<dbReference type="Proteomes" id="UP000486601">
    <property type="component" value="Unassembled WGS sequence"/>
</dbReference>
<evidence type="ECO:0000256" key="3">
    <source>
        <dbReference type="ARBA" id="ARBA00022679"/>
    </source>
</evidence>
<evidence type="ECO:0000256" key="4">
    <source>
        <dbReference type="ARBA" id="ARBA00022691"/>
    </source>
</evidence>
<dbReference type="Proteomes" id="UP000033052">
    <property type="component" value="Chromosome"/>
</dbReference>
<reference evidence="10" key="1">
    <citation type="submission" date="2014-08" db="EMBL/GenBank/DDBJ databases">
        <authorList>
            <person name="Kubiak A."/>
            <person name="Poehlein A."/>
            <person name="Daniel R."/>
            <person name="Minton N.P."/>
        </authorList>
    </citation>
    <scope>NUCLEOTIDE SEQUENCE</scope>
    <source>
        <strain evidence="10">NCIMB 10696</strain>
    </source>
</reference>
<keyword evidence="5" id="KW-0680">Restriction system</keyword>
<dbReference type="GO" id="GO:0009007">
    <property type="term" value="F:site-specific DNA-methyltransferase (adenine-specific) activity"/>
    <property type="evidence" value="ECO:0007669"/>
    <property type="project" value="UniProtKB-EC"/>
</dbReference>
<dbReference type="InterPro" id="IPR011639">
    <property type="entry name" value="MethylTrfase_TaqI-like_dom"/>
</dbReference>
<dbReference type="EMBL" id="CP009225">
    <property type="protein sequence ID" value="AKC63903.1"/>
    <property type="molecule type" value="Genomic_DNA"/>
</dbReference>
<evidence type="ECO:0000313" key="11">
    <source>
        <dbReference type="EMBL" id="NFR63646.1"/>
    </source>
</evidence>
<feature type="domain" description="Type II methyltransferase M.TaqI-like" evidence="8">
    <location>
        <begin position="138"/>
        <end position="273"/>
    </location>
</feature>
<reference evidence="11 13" key="3">
    <citation type="submission" date="2019-04" db="EMBL/GenBank/DDBJ databases">
        <title>Genome sequencing of Clostridium botulinum Groups I-IV and Clostridium butyricum.</title>
        <authorList>
            <person name="Brunt J."/>
            <person name="Van Vliet A.H.M."/>
            <person name="Stringer S.C."/>
            <person name="Carter A.T."/>
            <person name="Peck M.W."/>
        </authorList>
    </citation>
    <scope>NUCLEOTIDE SEQUENCE [LARGE SCALE GENOMIC DNA]</scope>
    <source>
        <strain evidence="11 13">IFR 18/108</strain>
    </source>
</reference>
<dbReference type="PRINTS" id="PR00507">
    <property type="entry name" value="N12N6MTFRASE"/>
</dbReference>
<evidence type="ECO:0000256" key="5">
    <source>
        <dbReference type="ARBA" id="ARBA00022747"/>
    </source>
</evidence>
<name>A0A7X5PCU5_CLOSG</name>
<dbReference type="Gene3D" id="3.40.50.150">
    <property type="entry name" value="Vaccinia Virus protein VP39"/>
    <property type="match status" value="1"/>
</dbReference>
<keyword evidence="2 11" id="KW-0489">Methyltransferase</keyword>
<dbReference type="SUPFAM" id="SSF53335">
    <property type="entry name" value="S-adenosyl-L-methionine-dependent methyltransferases"/>
    <property type="match status" value="1"/>
</dbReference>
<reference evidence="10 12" key="2">
    <citation type="journal article" date="2015" name="PLoS ONE">
        <title>A universal mariner transposon system for forward genetic studies in the genus clostridium.</title>
        <authorList>
            <person name="Zhang Y."/>
            <person name="Grosse-Honebrink A."/>
            <person name="Minton N.P."/>
        </authorList>
    </citation>
    <scope>NUCLEOTIDE SEQUENCE [LARGE SCALE GENOMIC DNA]</scope>
    <source>
        <strain evidence="10 12">NCIMB 10696</strain>
    </source>
</reference>
<evidence type="ECO:0000313" key="12">
    <source>
        <dbReference type="Proteomes" id="UP000033052"/>
    </source>
</evidence>
<dbReference type="REBASE" id="108919">
    <property type="entry name" value="M.Csp10696ORF31850P"/>
</dbReference>
<dbReference type="GeneID" id="92939809"/>
<proteinExistence type="predicted"/>
<keyword evidence="3 11" id="KW-0808">Transferase</keyword>
<protein>
    <recommendedName>
        <fullName evidence="1">site-specific DNA-methyltransferase (adenine-specific)</fullName>
        <ecNumber evidence="1">2.1.1.72</ecNumber>
    </recommendedName>
</protein>
<dbReference type="Pfam" id="PF07669">
    <property type="entry name" value="Eco57I"/>
    <property type="match status" value="1"/>
</dbReference>
<dbReference type="GO" id="GO:0003677">
    <property type="term" value="F:DNA binding"/>
    <property type="evidence" value="ECO:0007669"/>
    <property type="project" value="UniProtKB-KW"/>
</dbReference>
<evidence type="ECO:0000259" key="8">
    <source>
        <dbReference type="Pfam" id="PF07669"/>
    </source>
</evidence>
<accession>A0A7X5PCU5</accession>
<evidence type="ECO:0000256" key="2">
    <source>
        <dbReference type="ARBA" id="ARBA00022603"/>
    </source>
</evidence>
<keyword evidence="4" id="KW-0949">S-adenosyl-L-methionine</keyword>
<dbReference type="RefSeq" id="WP_003494127.1">
    <property type="nucleotide sequence ID" value="NZ_CP009225.1"/>
</dbReference>
<dbReference type="EMBL" id="SXCS01000019">
    <property type="protein sequence ID" value="NFR63646.1"/>
    <property type="molecule type" value="Genomic_DNA"/>
</dbReference>
<dbReference type="KEGG" id="cld:CLSPO_c31850"/>
<dbReference type="InterPro" id="IPR025931">
    <property type="entry name" value="TaqI_C"/>
</dbReference>
<dbReference type="PANTHER" id="PTHR33841:SF6">
    <property type="entry name" value="TYPE II METHYLTRANSFERASE M.HINDII"/>
    <property type="match status" value="1"/>
</dbReference>
<dbReference type="GO" id="GO:0032259">
    <property type="term" value="P:methylation"/>
    <property type="evidence" value="ECO:0007669"/>
    <property type="project" value="UniProtKB-KW"/>
</dbReference>
<sequence length="577" mass="68453">MNSFKDNIEKIFNILVSPINSIYKYEAINNFKHKLSIGKDENISLKYYEFIKGKKETGVIYTPEQISNYMIKNTVSKKDIINNPFIKILDPSCGCGNILIPCFFYLQNIFKENLEEINKNNNINLKEQYINKHILDNNLYGFDIDSISIKILIIDLFYLTGYYNNNNFKKKDFLIQDINNNFDVYIGNPPYVGHKSVDKKYSMLLKEKYGHIYKDKGDISYCFFINALNYSNINSKITFITSRYFMESKSGYNLRKYLKENCNIYKILDFYGIRPFKGAGIDPAIIFIDRSISNKVEVIKPCKYEKVEMGLFFKQEDKYENFYVHNSQLKQDGWVLIDDISKDIINKIENKAHKTLKETCTSYQGIITGCDKAFIVNEDTIEKENLEKSIIKSWIKSSYINRGKIDFRDSFIIYSNLIENVDKYPNIIKHIEKYKDKLENRRECKKKVRKWYELQWGRNLNIFEEKKIIFPYKSSKNKFYLDKEGTYFSADVYALTINKEENIDYNSLLIILNSDIYEFYFKTFGKKLGGSLYEYYPSTLMKLKIPMVKINKEEDLYKYFNLNDNEIKFIQNKLLIN</sequence>
<dbReference type="Pfam" id="PF12950">
    <property type="entry name" value="TaqI_C"/>
    <property type="match status" value="1"/>
</dbReference>
<evidence type="ECO:0000313" key="13">
    <source>
        <dbReference type="Proteomes" id="UP000486601"/>
    </source>
</evidence>
<evidence type="ECO:0000313" key="10">
    <source>
        <dbReference type="EMBL" id="AKC63903.1"/>
    </source>
</evidence>
<evidence type="ECO:0000256" key="6">
    <source>
        <dbReference type="ARBA" id="ARBA00023125"/>
    </source>
</evidence>
<dbReference type="InterPro" id="IPR050953">
    <property type="entry name" value="N4_N6_ade-DNA_methylase"/>
</dbReference>
<dbReference type="GO" id="GO:0009307">
    <property type="term" value="P:DNA restriction-modification system"/>
    <property type="evidence" value="ECO:0007669"/>
    <property type="project" value="UniProtKB-KW"/>
</dbReference>
<dbReference type="PANTHER" id="PTHR33841">
    <property type="entry name" value="DNA METHYLTRANSFERASE YEEA-RELATED"/>
    <property type="match status" value="1"/>
</dbReference>
<gene>
    <name evidence="10" type="ORF">CLSPO_c31850</name>
    <name evidence="11" type="ORF">FDF70_19685</name>
</gene>
<organism evidence="11 13">
    <name type="scientific">Clostridium sporogenes</name>
    <dbReference type="NCBI Taxonomy" id="1509"/>
    <lineage>
        <taxon>Bacteria</taxon>
        <taxon>Bacillati</taxon>
        <taxon>Bacillota</taxon>
        <taxon>Clostridia</taxon>
        <taxon>Eubacteriales</taxon>
        <taxon>Clostridiaceae</taxon>
        <taxon>Clostridium</taxon>
    </lineage>
</organism>
<comment type="catalytic activity">
    <reaction evidence="7">
        <text>a 2'-deoxyadenosine in DNA + S-adenosyl-L-methionine = an N(6)-methyl-2'-deoxyadenosine in DNA + S-adenosyl-L-homocysteine + H(+)</text>
        <dbReference type="Rhea" id="RHEA:15197"/>
        <dbReference type="Rhea" id="RHEA-COMP:12418"/>
        <dbReference type="Rhea" id="RHEA-COMP:12419"/>
        <dbReference type="ChEBI" id="CHEBI:15378"/>
        <dbReference type="ChEBI" id="CHEBI:57856"/>
        <dbReference type="ChEBI" id="CHEBI:59789"/>
        <dbReference type="ChEBI" id="CHEBI:90615"/>
        <dbReference type="ChEBI" id="CHEBI:90616"/>
        <dbReference type="EC" id="2.1.1.72"/>
    </reaction>
</comment>
<evidence type="ECO:0000256" key="1">
    <source>
        <dbReference type="ARBA" id="ARBA00011900"/>
    </source>
</evidence>
<dbReference type="EC" id="2.1.1.72" evidence="1"/>
<evidence type="ECO:0000256" key="7">
    <source>
        <dbReference type="ARBA" id="ARBA00047942"/>
    </source>
</evidence>
<keyword evidence="6" id="KW-0238">DNA-binding</keyword>
<feature type="domain" description="TaqI-like C-terminal specificity" evidence="9">
    <location>
        <begin position="430"/>
        <end position="543"/>
    </location>
</feature>